<reference evidence="1 2" key="1">
    <citation type="submission" date="2024-04" db="EMBL/GenBank/DDBJ databases">
        <authorList>
            <person name="Fracassetti M."/>
        </authorList>
    </citation>
    <scope>NUCLEOTIDE SEQUENCE [LARGE SCALE GENOMIC DNA]</scope>
</reference>
<evidence type="ECO:0000313" key="2">
    <source>
        <dbReference type="Proteomes" id="UP001497516"/>
    </source>
</evidence>
<sequence length="262" mass="28690">MGLSHRSSFSPIVCPEAVRFFFSNLRYSDASSRVFTSLVFGHLFTIPVHQVGLLLDIPQDGENLADESELGLFGFDVMEEFQVITGQRPGSDQLIPVRTLLPVLQVFHFFLTQVFLPRTGNLHLLTPLYVWIIAHAVHGTPLDYSPLFFGAILPFANISLEVSLPFGSLITQLLLRLDINLNLFRTSTPTVFFSADDVMDIMQIAVEGENDGVPAFHIISSDDSDSDSDSSDDSDVGSAAGLEPFVAALQDLYGSGSDNEGF</sequence>
<organism evidence="1 2">
    <name type="scientific">Linum trigynum</name>
    <dbReference type="NCBI Taxonomy" id="586398"/>
    <lineage>
        <taxon>Eukaryota</taxon>
        <taxon>Viridiplantae</taxon>
        <taxon>Streptophyta</taxon>
        <taxon>Embryophyta</taxon>
        <taxon>Tracheophyta</taxon>
        <taxon>Spermatophyta</taxon>
        <taxon>Magnoliopsida</taxon>
        <taxon>eudicotyledons</taxon>
        <taxon>Gunneridae</taxon>
        <taxon>Pentapetalae</taxon>
        <taxon>rosids</taxon>
        <taxon>fabids</taxon>
        <taxon>Malpighiales</taxon>
        <taxon>Linaceae</taxon>
        <taxon>Linum</taxon>
    </lineage>
</organism>
<name>A0AAV2E486_9ROSI</name>
<keyword evidence="2" id="KW-1185">Reference proteome</keyword>
<gene>
    <name evidence="1" type="ORF">LTRI10_LOCUS21811</name>
</gene>
<protein>
    <submittedName>
        <fullName evidence="1">Uncharacterized protein</fullName>
    </submittedName>
</protein>
<dbReference type="AlphaFoldDB" id="A0AAV2E486"/>
<accession>A0AAV2E486</accession>
<proteinExistence type="predicted"/>
<evidence type="ECO:0000313" key="1">
    <source>
        <dbReference type="EMBL" id="CAL1380360.1"/>
    </source>
</evidence>
<dbReference type="EMBL" id="OZ034817">
    <property type="protein sequence ID" value="CAL1380360.1"/>
    <property type="molecule type" value="Genomic_DNA"/>
</dbReference>
<dbReference type="Proteomes" id="UP001497516">
    <property type="component" value="Chromosome 4"/>
</dbReference>